<name>A0A0L0F4F2_9EUKA</name>
<dbReference type="Proteomes" id="UP000054560">
    <property type="component" value="Unassembled WGS sequence"/>
</dbReference>
<dbReference type="EMBL" id="KQ248505">
    <property type="protein sequence ID" value="KNC71585.1"/>
    <property type="molecule type" value="Genomic_DNA"/>
</dbReference>
<protein>
    <submittedName>
        <fullName evidence="1">Uncharacterized protein</fullName>
    </submittedName>
</protein>
<sequence length="73" mass="8144">MSGKANVTNLVEKYDNEHTARYQADVTFRVPYMNVRTIVVPKQTDTDVPLGPGETFEGTFVVIETFESSGEES</sequence>
<proteinExistence type="predicted"/>
<dbReference type="AlphaFoldDB" id="A0A0L0F4F2"/>
<organism evidence="1 2">
    <name type="scientific">Sphaeroforma arctica JP610</name>
    <dbReference type="NCBI Taxonomy" id="667725"/>
    <lineage>
        <taxon>Eukaryota</taxon>
        <taxon>Ichthyosporea</taxon>
        <taxon>Ichthyophonida</taxon>
        <taxon>Sphaeroforma</taxon>
    </lineage>
</organism>
<gene>
    <name evidence="1" type="ORF">SARC_15875</name>
</gene>
<accession>A0A0L0F4F2</accession>
<evidence type="ECO:0000313" key="1">
    <source>
        <dbReference type="EMBL" id="KNC71585.1"/>
    </source>
</evidence>
<evidence type="ECO:0000313" key="2">
    <source>
        <dbReference type="Proteomes" id="UP000054560"/>
    </source>
</evidence>
<feature type="non-terminal residue" evidence="1">
    <location>
        <position position="73"/>
    </location>
</feature>
<dbReference type="GeneID" id="25916379"/>
<keyword evidence="2" id="KW-1185">Reference proteome</keyword>
<dbReference type="RefSeq" id="XP_014145487.1">
    <property type="nucleotide sequence ID" value="XM_014290012.1"/>
</dbReference>
<reference evidence="1 2" key="1">
    <citation type="submission" date="2011-02" db="EMBL/GenBank/DDBJ databases">
        <title>The Genome Sequence of Sphaeroforma arctica JP610.</title>
        <authorList>
            <consortium name="The Broad Institute Genome Sequencing Platform"/>
            <person name="Russ C."/>
            <person name="Cuomo C."/>
            <person name="Young S.K."/>
            <person name="Zeng Q."/>
            <person name="Gargeya S."/>
            <person name="Alvarado L."/>
            <person name="Berlin A."/>
            <person name="Chapman S.B."/>
            <person name="Chen Z."/>
            <person name="Freedman E."/>
            <person name="Gellesch M."/>
            <person name="Goldberg J."/>
            <person name="Griggs A."/>
            <person name="Gujja S."/>
            <person name="Heilman E."/>
            <person name="Heiman D."/>
            <person name="Howarth C."/>
            <person name="Mehta T."/>
            <person name="Neiman D."/>
            <person name="Pearson M."/>
            <person name="Roberts A."/>
            <person name="Saif S."/>
            <person name="Shea T."/>
            <person name="Shenoy N."/>
            <person name="Sisk P."/>
            <person name="Stolte C."/>
            <person name="Sykes S."/>
            <person name="White J."/>
            <person name="Yandava C."/>
            <person name="Burger G."/>
            <person name="Gray M.W."/>
            <person name="Holland P.W.H."/>
            <person name="King N."/>
            <person name="Lang F.B.F."/>
            <person name="Roger A.J."/>
            <person name="Ruiz-Trillo I."/>
            <person name="Haas B."/>
            <person name="Nusbaum C."/>
            <person name="Birren B."/>
        </authorList>
    </citation>
    <scope>NUCLEOTIDE SEQUENCE [LARGE SCALE GENOMIC DNA]</scope>
    <source>
        <strain evidence="1 2">JP610</strain>
    </source>
</reference>